<sequence>MPVILPMHVAPATLTYDGKTAWSLWMGADGLPRRVRASGPMVIAVPEGGDALVMELDIRFREWGGAHTITAPPAEEVTG</sequence>
<gene>
    <name evidence="1" type="ORF">Plo01_45610</name>
</gene>
<accession>A0A8J3RQP4</accession>
<dbReference type="EMBL" id="BOOH01000037">
    <property type="protein sequence ID" value="GIH78132.1"/>
    <property type="molecule type" value="Genomic_DNA"/>
</dbReference>
<evidence type="ECO:0000313" key="2">
    <source>
        <dbReference type="Proteomes" id="UP000616724"/>
    </source>
</evidence>
<reference evidence="1 2" key="1">
    <citation type="submission" date="2021-01" db="EMBL/GenBank/DDBJ databases">
        <title>Whole genome shotgun sequence of Planobispora longispora NBRC 13918.</title>
        <authorList>
            <person name="Komaki H."/>
            <person name="Tamura T."/>
        </authorList>
    </citation>
    <scope>NUCLEOTIDE SEQUENCE [LARGE SCALE GENOMIC DNA]</scope>
    <source>
        <strain evidence="1 2">NBRC 13918</strain>
    </source>
</reference>
<keyword evidence="2" id="KW-1185">Reference proteome</keyword>
<dbReference type="RefSeq" id="WP_203892668.1">
    <property type="nucleotide sequence ID" value="NZ_BOOH01000037.1"/>
</dbReference>
<dbReference type="Proteomes" id="UP000616724">
    <property type="component" value="Unassembled WGS sequence"/>
</dbReference>
<dbReference type="AlphaFoldDB" id="A0A8J3RQP4"/>
<name>A0A8J3RQP4_9ACTN</name>
<evidence type="ECO:0000313" key="1">
    <source>
        <dbReference type="EMBL" id="GIH78132.1"/>
    </source>
</evidence>
<proteinExistence type="predicted"/>
<protein>
    <submittedName>
        <fullName evidence="1">Uncharacterized protein</fullName>
    </submittedName>
</protein>
<comment type="caution">
    <text evidence="1">The sequence shown here is derived from an EMBL/GenBank/DDBJ whole genome shotgun (WGS) entry which is preliminary data.</text>
</comment>
<organism evidence="1 2">
    <name type="scientific">Planobispora longispora</name>
    <dbReference type="NCBI Taxonomy" id="28887"/>
    <lineage>
        <taxon>Bacteria</taxon>
        <taxon>Bacillati</taxon>
        <taxon>Actinomycetota</taxon>
        <taxon>Actinomycetes</taxon>
        <taxon>Streptosporangiales</taxon>
        <taxon>Streptosporangiaceae</taxon>
        <taxon>Planobispora</taxon>
    </lineage>
</organism>